<reference evidence="2" key="1">
    <citation type="submission" date="2022-01" db="EMBL/GenBank/DDBJ databases">
        <authorList>
            <person name="Braso-Vives M."/>
        </authorList>
    </citation>
    <scope>NUCLEOTIDE SEQUENCE</scope>
</reference>
<evidence type="ECO:0000256" key="1">
    <source>
        <dbReference type="SAM" id="Phobius"/>
    </source>
</evidence>
<accession>A0A8K0A5W6</accession>
<feature type="transmembrane region" description="Helical" evidence="1">
    <location>
        <begin position="57"/>
        <end position="76"/>
    </location>
</feature>
<gene>
    <name evidence="2" type="primary">Hypp3962</name>
    <name evidence="2" type="ORF">BLAG_LOCUS21555</name>
</gene>
<proteinExistence type="predicted"/>
<organism evidence="2 3">
    <name type="scientific">Branchiostoma lanceolatum</name>
    <name type="common">Common lancelet</name>
    <name type="synonym">Amphioxus lanceolatum</name>
    <dbReference type="NCBI Taxonomy" id="7740"/>
    <lineage>
        <taxon>Eukaryota</taxon>
        <taxon>Metazoa</taxon>
        <taxon>Chordata</taxon>
        <taxon>Cephalochordata</taxon>
        <taxon>Leptocardii</taxon>
        <taxon>Amphioxiformes</taxon>
        <taxon>Branchiostomatidae</taxon>
        <taxon>Branchiostoma</taxon>
    </lineage>
</organism>
<sequence>MCQVRTSPERCAQVEVSQGEELEAGHLHTTVTTLQPTRSDYSSYRTMAYHAKAVHGLGWTLVVLGTISTILGTAAVPR</sequence>
<dbReference type="EMBL" id="OV696691">
    <property type="protein sequence ID" value="CAH1268730.1"/>
    <property type="molecule type" value="Genomic_DNA"/>
</dbReference>
<dbReference type="AlphaFoldDB" id="A0A8K0A5W6"/>
<evidence type="ECO:0000313" key="2">
    <source>
        <dbReference type="EMBL" id="CAH1268730.1"/>
    </source>
</evidence>
<protein>
    <submittedName>
        <fullName evidence="2">Hypp3962 protein</fullName>
    </submittedName>
</protein>
<evidence type="ECO:0000313" key="3">
    <source>
        <dbReference type="Proteomes" id="UP000838412"/>
    </source>
</evidence>
<keyword evidence="3" id="KW-1185">Reference proteome</keyword>
<name>A0A8K0A5W6_BRALA</name>
<keyword evidence="1" id="KW-0812">Transmembrane</keyword>
<keyword evidence="1" id="KW-0472">Membrane</keyword>
<dbReference type="Proteomes" id="UP000838412">
    <property type="component" value="Chromosome 6"/>
</dbReference>
<keyword evidence="1" id="KW-1133">Transmembrane helix</keyword>